<feature type="region of interest" description="Disordered" evidence="1">
    <location>
        <begin position="554"/>
        <end position="576"/>
    </location>
</feature>
<evidence type="ECO:0000256" key="1">
    <source>
        <dbReference type="SAM" id="MobiDB-lite"/>
    </source>
</evidence>
<keyword evidence="2" id="KW-0812">Transmembrane</keyword>
<organism evidence="3 4">
    <name type="scientific">Stylonychia lemnae</name>
    <name type="common">Ciliate</name>
    <dbReference type="NCBI Taxonomy" id="5949"/>
    <lineage>
        <taxon>Eukaryota</taxon>
        <taxon>Sar</taxon>
        <taxon>Alveolata</taxon>
        <taxon>Ciliophora</taxon>
        <taxon>Intramacronucleata</taxon>
        <taxon>Spirotrichea</taxon>
        <taxon>Stichotrichia</taxon>
        <taxon>Sporadotrichida</taxon>
        <taxon>Oxytrichidae</taxon>
        <taxon>Stylonychinae</taxon>
        <taxon>Stylonychia</taxon>
    </lineage>
</organism>
<proteinExistence type="predicted"/>
<reference evidence="3 4" key="1">
    <citation type="submission" date="2014-06" db="EMBL/GenBank/DDBJ databases">
        <authorList>
            <person name="Swart Estienne"/>
        </authorList>
    </citation>
    <scope>NUCLEOTIDE SEQUENCE [LARGE SCALE GENOMIC DNA]</scope>
    <source>
        <strain evidence="3 4">130c</strain>
    </source>
</reference>
<evidence type="ECO:0000313" key="3">
    <source>
        <dbReference type="EMBL" id="CDW74056.1"/>
    </source>
</evidence>
<dbReference type="Proteomes" id="UP000039865">
    <property type="component" value="Unassembled WGS sequence"/>
</dbReference>
<feature type="transmembrane region" description="Helical" evidence="2">
    <location>
        <begin position="338"/>
        <end position="358"/>
    </location>
</feature>
<feature type="transmembrane region" description="Helical" evidence="2">
    <location>
        <begin position="94"/>
        <end position="111"/>
    </location>
</feature>
<name>A0A077ZWT4_STYLE</name>
<sequence>MNSFHNQSLLGSLLDSAGHQTSFHLESLNDNNSVDWDKVYQNRKFQALVLLISNLILSLIALLLIRDRNNLILSFSYLDQNNESIQKPDNDQRIYVIWSMIGIMLLQQFILKPYYLAGELNSFEKAITALDREYCNLIHKIRDLGERIDPTTMDKKTASNFLSLISILDEKTSKFYLRIEPTKEPSEMVGQETTIVVYDDYYINNIRSQLKQTYFLSATYSAQYQNFIDKLKSVSFQKNEQKLIELCEPSKIRNLDSYQRENDKKHKNPQMNQFFADNQKMSSKEIQSIQSKESLLKFVQSQGQTSHPYDDNKALNESSLLNNQIYLISKRKNIIRRFFIIIIGMIIISLNGLIIDSLIYTAKSDFSSILCLIWDQKFYVKLIMIISLLALSLEQFNYSQMKILNGSDIRYKRLNLMQYLRFSSKISEFMIDHLEYERNMKMLNDPLTLILEGERIAYQEFERRKRHSYKRSVAYSSSDEESDNPSSMHLFTSFQIKSPTTDPGNMISPDFFARQNEMINDLQNLNKTDPIQENNFEIINMSFGAAVELKKNCSSQQVPGSKHSHNNKNNNNQNDYRQDRYYYAHSSSSSQGETCKSGTTYKSIQEFKTIQQCREPEKITKTKVFINRKSKDKIKKYKNQNNHQNLNSPNIPSLTFAQSQNQLKELDLRRFKSEQNQILTFQTDNNLLKSPKAHHFLENNCILKKDYQGKLFSNDKIFSDISLGQSIVIPVYYETQIQYLQENMWLQCNMKLQNKKVIIEQILDSHNSGNNIQIHRLKCKHIKHLTYDKFNKNSGLMIKYKQDVIIKIKTNTREELIKWVEILNKEIEFN</sequence>
<dbReference type="InParanoid" id="A0A077ZWT4"/>
<evidence type="ECO:0000313" key="4">
    <source>
        <dbReference type="Proteomes" id="UP000039865"/>
    </source>
</evidence>
<evidence type="ECO:0000256" key="2">
    <source>
        <dbReference type="SAM" id="Phobius"/>
    </source>
</evidence>
<keyword evidence="2" id="KW-1133">Transmembrane helix</keyword>
<dbReference type="EMBL" id="CCKQ01002955">
    <property type="protein sequence ID" value="CDW74056.1"/>
    <property type="molecule type" value="Genomic_DNA"/>
</dbReference>
<keyword evidence="4" id="KW-1185">Reference proteome</keyword>
<gene>
    <name evidence="3" type="primary">Contig2813.g3013</name>
    <name evidence="3" type="ORF">STYLEM_3049</name>
</gene>
<accession>A0A077ZWT4</accession>
<protein>
    <submittedName>
        <fullName evidence="3">Uncharacterized protein</fullName>
    </submittedName>
</protein>
<feature type="transmembrane region" description="Helical" evidence="2">
    <location>
        <begin position="47"/>
        <end position="65"/>
    </location>
</feature>
<keyword evidence="2" id="KW-0472">Membrane</keyword>
<dbReference type="AlphaFoldDB" id="A0A077ZWT4"/>